<name>A0ABN7W647_GIGMA</name>
<dbReference type="EMBL" id="CAJVQB010031727">
    <property type="protein sequence ID" value="CAG8817321.1"/>
    <property type="molecule type" value="Genomic_DNA"/>
</dbReference>
<dbReference type="Proteomes" id="UP000789901">
    <property type="component" value="Unassembled WGS sequence"/>
</dbReference>
<accession>A0ABN7W647</accession>
<proteinExistence type="predicted"/>
<keyword evidence="2" id="KW-1185">Reference proteome</keyword>
<organism evidence="1 2">
    <name type="scientific">Gigaspora margarita</name>
    <dbReference type="NCBI Taxonomy" id="4874"/>
    <lineage>
        <taxon>Eukaryota</taxon>
        <taxon>Fungi</taxon>
        <taxon>Fungi incertae sedis</taxon>
        <taxon>Mucoromycota</taxon>
        <taxon>Glomeromycotina</taxon>
        <taxon>Glomeromycetes</taxon>
        <taxon>Diversisporales</taxon>
        <taxon>Gigasporaceae</taxon>
        <taxon>Gigaspora</taxon>
    </lineage>
</organism>
<reference evidence="1 2" key="1">
    <citation type="submission" date="2021-06" db="EMBL/GenBank/DDBJ databases">
        <authorList>
            <person name="Kallberg Y."/>
            <person name="Tangrot J."/>
            <person name="Rosling A."/>
        </authorList>
    </citation>
    <scope>NUCLEOTIDE SEQUENCE [LARGE SCALE GENOMIC DNA]</scope>
    <source>
        <strain evidence="1 2">120-4 pot B 10/14</strain>
    </source>
</reference>
<protein>
    <submittedName>
        <fullName evidence="1">41717_t:CDS:1</fullName>
    </submittedName>
</protein>
<evidence type="ECO:0000313" key="2">
    <source>
        <dbReference type="Proteomes" id="UP000789901"/>
    </source>
</evidence>
<feature type="non-terminal residue" evidence="1">
    <location>
        <position position="161"/>
    </location>
</feature>
<gene>
    <name evidence="1" type="ORF">GMARGA_LOCUS26775</name>
</gene>
<comment type="caution">
    <text evidence="1">The sequence shown here is derived from an EMBL/GenBank/DDBJ whole genome shotgun (WGS) entry which is preliminary data.</text>
</comment>
<evidence type="ECO:0000313" key="1">
    <source>
        <dbReference type="EMBL" id="CAG8817321.1"/>
    </source>
</evidence>
<sequence length="161" mass="18043">MFQSSDVLDSQAITIAVDVVINSNSIGIHDDNIEKDLRDAHFELSFLLLDMNSLNSQDLESNENFDTERKTICETQQFNYTNLIHSNIVSSMIANCTSNLGILQREKLHEICLKNRCCLSVLSNINKNIDLSGIAVANIGEHNLLSKLGYGFAYINYKPCL</sequence>